<dbReference type="PANTHER" id="PTHR21381:SF3">
    <property type="entry name" value="SGC REGION PROTEIN SGCQ-RELATED"/>
    <property type="match status" value="1"/>
</dbReference>
<reference evidence="1 2" key="1">
    <citation type="journal article" date="2019" name="PLoS Biol.">
        <title>Sex chromosomes control vertical transmission of feminizing Wolbachia symbionts in an isopod.</title>
        <authorList>
            <person name="Becking T."/>
            <person name="Chebbi M.A."/>
            <person name="Giraud I."/>
            <person name="Moumen B."/>
            <person name="Laverre T."/>
            <person name="Caubet Y."/>
            <person name="Peccoud J."/>
            <person name="Gilbert C."/>
            <person name="Cordaux R."/>
        </authorList>
    </citation>
    <scope>NUCLEOTIDE SEQUENCE [LARGE SCALE GENOMIC DNA]</scope>
    <source>
        <strain evidence="1">ANa2</strain>
        <tissue evidence="1">Whole body excluding digestive tract and cuticle</tissue>
    </source>
</reference>
<organism evidence="1 2">
    <name type="scientific">Armadillidium nasatum</name>
    <dbReference type="NCBI Taxonomy" id="96803"/>
    <lineage>
        <taxon>Eukaryota</taxon>
        <taxon>Metazoa</taxon>
        <taxon>Ecdysozoa</taxon>
        <taxon>Arthropoda</taxon>
        <taxon>Crustacea</taxon>
        <taxon>Multicrustacea</taxon>
        <taxon>Malacostraca</taxon>
        <taxon>Eumalacostraca</taxon>
        <taxon>Peracarida</taxon>
        <taxon>Isopoda</taxon>
        <taxon>Oniscidea</taxon>
        <taxon>Crinocheta</taxon>
        <taxon>Armadillidiidae</taxon>
        <taxon>Armadillidium</taxon>
    </lineage>
</organism>
<dbReference type="OrthoDB" id="10045006at2759"/>
<keyword evidence="2" id="KW-1185">Reference proteome</keyword>
<evidence type="ECO:0000313" key="2">
    <source>
        <dbReference type="Proteomes" id="UP000326759"/>
    </source>
</evidence>
<dbReference type="PANTHER" id="PTHR21381">
    <property type="entry name" value="ZGC:162297"/>
    <property type="match status" value="1"/>
</dbReference>
<dbReference type="InterPro" id="IPR005137">
    <property type="entry name" value="BtpA"/>
</dbReference>
<name>A0A5N5TM18_9CRUS</name>
<dbReference type="AlphaFoldDB" id="A0A5N5TM18"/>
<accession>A0A5N5TM18</accession>
<comment type="caution">
    <text evidence="1">The sequence shown here is derived from an EMBL/GenBank/DDBJ whole genome shotgun (WGS) entry which is preliminary data.</text>
</comment>
<feature type="non-terminal residue" evidence="1">
    <location>
        <position position="165"/>
    </location>
</feature>
<dbReference type="EMBL" id="SEYY01000457">
    <property type="protein sequence ID" value="KAB7507198.1"/>
    <property type="molecule type" value="Genomic_DNA"/>
</dbReference>
<evidence type="ECO:0000313" key="1">
    <source>
        <dbReference type="EMBL" id="KAB7507198.1"/>
    </source>
</evidence>
<proteinExistence type="predicted"/>
<gene>
    <name evidence="1" type="ORF">Anas_00737</name>
</gene>
<sequence>MIHVKALPGTPRNKLSIEEIVECALNEVEIYKCSGVDGILIENMNDLPYIQAKDFGPEVVANMTRIASEVRKILSPKLPCGIQILAGGNKEALAVSQACGLQFIRCEGYVFSHVADEGWMDSCAGELLRYRKTIGCENVSVFVDIKKKHRKSPIRRKYFLTVLIS</sequence>
<dbReference type="Proteomes" id="UP000326759">
    <property type="component" value="Unassembled WGS sequence"/>
</dbReference>
<protein>
    <submittedName>
        <fullName evidence="1">F13E9.13 protein, mitochondrial</fullName>
    </submittedName>
</protein>
<dbReference type="Pfam" id="PF03437">
    <property type="entry name" value="BtpA"/>
    <property type="match status" value="1"/>
</dbReference>